<accession>A0A0J8RZC7</accession>
<dbReference type="AlphaFoldDB" id="A0A0J8RZC7"/>
<evidence type="ECO:0000256" key="1">
    <source>
        <dbReference type="SAM" id="MobiDB-lite"/>
    </source>
</evidence>
<organism evidence="2 3">
    <name type="scientific">Coccidioides immitis H538.4</name>
    <dbReference type="NCBI Taxonomy" id="396776"/>
    <lineage>
        <taxon>Eukaryota</taxon>
        <taxon>Fungi</taxon>
        <taxon>Dikarya</taxon>
        <taxon>Ascomycota</taxon>
        <taxon>Pezizomycotina</taxon>
        <taxon>Eurotiomycetes</taxon>
        <taxon>Eurotiomycetidae</taxon>
        <taxon>Onygenales</taxon>
        <taxon>Onygenaceae</taxon>
        <taxon>Coccidioides</taxon>
    </lineage>
</organism>
<protein>
    <submittedName>
        <fullName evidence="2">Uncharacterized protein</fullName>
    </submittedName>
</protein>
<reference evidence="3" key="1">
    <citation type="journal article" date="2010" name="Genome Res.">
        <title>Population genomic sequencing of Coccidioides fungi reveals recent hybridization and transposon control.</title>
        <authorList>
            <person name="Neafsey D.E."/>
            <person name="Barker B.M."/>
            <person name="Sharpton T.J."/>
            <person name="Stajich J.E."/>
            <person name="Park D.J."/>
            <person name="Whiston E."/>
            <person name="Hung C.-Y."/>
            <person name="McMahan C."/>
            <person name="White J."/>
            <person name="Sykes S."/>
            <person name="Heiman D."/>
            <person name="Young S."/>
            <person name="Zeng Q."/>
            <person name="Abouelleil A."/>
            <person name="Aftuck L."/>
            <person name="Bessette D."/>
            <person name="Brown A."/>
            <person name="FitzGerald M."/>
            <person name="Lui A."/>
            <person name="Macdonald J.P."/>
            <person name="Priest M."/>
            <person name="Orbach M.J."/>
            <person name="Galgiani J.N."/>
            <person name="Kirkland T.N."/>
            <person name="Cole G.T."/>
            <person name="Birren B.W."/>
            <person name="Henn M.R."/>
            <person name="Taylor J.W."/>
            <person name="Rounsley S.D."/>
        </authorList>
    </citation>
    <scope>NUCLEOTIDE SEQUENCE [LARGE SCALE GENOMIC DNA]</scope>
    <source>
        <strain evidence="3">H538.4</strain>
    </source>
</reference>
<name>A0A0J8RZC7_COCIT</name>
<proteinExistence type="predicted"/>
<dbReference type="Proteomes" id="UP000054563">
    <property type="component" value="Unassembled WGS sequence"/>
</dbReference>
<dbReference type="VEuPathDB" id="FungiDB:CIHG_08260"/>
<sequence>MSFGGPGSREHALTATDISPRQPIHLFAKRNSLPFSPETPPSLGMGSPFYTQKIDTRKSQFDEGRPSMRACIFVGAFKKFQPLAGFTGFKNRLGAEFCGSHIAM</sequence>
<feature type="region of interest" description="Disordered" evidence="1">
    <location>
        <begin position="1"/>
        <end position="21"/>
    </location>
</feature>
<evidence type="ECO:0000313" key="2">
    <source>
        <dbReference type="EMBL" id="KMU90545.1"/>
    </source>
</evidence>
<evidence type="ECO:0000313" key="3">
    <source>
        <dbReference type="Proteomes" id="UP000054563"/>
    </source>
</evidence>
<gene>
    <name evidence="2" type="ORF">CIHG_08260</name>
</gene>
<dbReference type="EMBL" id="DS017023">
    <property type="protein sequence ID" value="KMU90545.1"/>
    <property type="molecule type" value="Genomic_DNA"/>
</dbReference>